<keyword evidence="2" id="KW-0285">Flavoprotein</keyword>
<feature type="short sequence motif" description="GXGXXG" evidence="6">
    <location>
        <begin position="434"/>
        <end position="439"/>
    </location>
</feature>
<dbReference type="Pfam" id="PF12536">
    <property type="entry name" value="DUF3734"/>
    <property type="match status" value="1"/>
</dbReference>
<keyword evidence="4" id="KW-0560">Oxidoreductase</keyword>
<dbReference type="EMBL" id="JAUSVY010000003">
    <property type="protein sequence ID" value="MDQ0505021.1"/>
    <property type="molecule type" value="Genomic_DNA"/>
</dbReference>
<organism evidence="8 9">
    <name type="scientific">Xanthobacter agilis</name>
    <dbReference type="NCBI Taxonomy" id="47492"/>
    <lineage>
        <taxon>Bacteria</taxon>
        <taxon>Pseudomonadati</taxon>
        <taxon>Pseudomonadota</taxon>
        <taxon>Alphaproteobacteria</taxon>
        <taxon>Hyphomicrobiales</taxon>
        <taxon>Xanthobacteraceae</taxon>
        <taxon>Xanthobacter</taxon>
    </lineage>
</organism>
<comment type="caution">
    <text evidence="8">The sequence shown here is derived from an EMBL/GenBank/DDBJ whole genome shotgun (WGS) entry which is preliminary data.</text>
</comment>
<dbReference type="RefSeq" id="WP_237344604.1">
    <property type="nucleotide sequence ID" value="NZ_JABWGX010000005.1"/>
</dbReference>
<dbReference type="Gene3D" id="3.40.1090.10">
    <property type="entry name" value="Cytosolic phospholipase A2 catalytic domain"/>
    <property type="match status" value="2"/>
</dbReference>
<feature type="active site" description="Proton acceptor" evidence="6">
    <location>
        <position position="616"/>
    </location>
</feature>
<dbReference type="Gene3D" id="3.30.390.30">
    <property type="match status" value="1"/>
</dbReference>
<dbReference type="SUPFAM" id="SSF55424">
    <property type="entry name" value="FAD/NAD-linked reductases, dimerisation (C-terminal) domain"/>
    <property type="match status" value="1"/>
</dbReference>
<dbReference type="Pfam" id="PF01734">
    <property type="entry name" value="Patatin"/>
    <property type="match status" value="1"/>
</dbReference>
<reference evidence="8 9" key="1">
    <citation type="submission" date="2023-07" db="EMBL/GenBank/DDBJ databases">
        <title>Genomic Encyclopedia of Type Strains, Phase IV (KMG-IV): sequencing the most valuable type-strain genomes for metagenomic binning, comparative biology and taxonomic classification.</title>
        <authorList>
            <person name="Goeker M."/>
        </authorList>
    </citation>
    <scope>NUCLEOTIDE SEQUENCE [LARGE SCALE GENOMIC DNA]</scope>
    <source>
        <strain evidence="8 9">DSM 3770</strain>
    </source>
</reference>
<dbReference type="InterPro" id="IPR016156">
    <property type="entry name" value="FAD/NAD-linked_Rdtase_dimer_sf"/>
</dbReference>
<evidence type="ECO:0000256" key="2">
    <source>
        <dbReference type="ARBA" id="ARBA00022630"/>
    </source>
</evidence>
<dbReference type="SUPFAM" id="SSF52151">
    <property type="entry name" value="FabD/lysophospholipase-like"/>
    <property type="match status" value="1"/>
</dbReference>
<gene>
    <name evidence="8" type="ORF">QOZ94_001803</name>
</gene>
<dbReference type="InterPro" id="IPR023753">
    <property type="entry name" value="FAD/NAD-binding_dom"/>
</dbReference>
<evidence type="ECO:0000256" key="6">
    <source>
        <dbReference type="PROSITE-ProRule" id="PRU01161"/>
    </source>
</evidence>
<dbReference type="Pfam" id="PF07992">
    <property type="entry name" value="Pyr_redox_2"/>
    <property type="match status" value="1"/>
</dbReference>
<evidence type="ECO:0000256" key="1">
    <source>
        <dbReference type="ARBA" id="ARBA00001974"/>
    </source>
</evidence>
<dbReference type="InterPro" id="IPR002641">
    <property type="entry name" value="PNPLA_dom"/>
</dbReference>
<dbReference type="InterPro" id="IPR016035">
    <property type="entry name" value="Acyl_Trfase/lysoPLipase"/>
</dbReference>
<feature type="active site" description="Nucleophile" evidence="6">
    <location>
        <position position="463"/>
    </location>
</feature>
<sequence>MNAGVPAHEPVQGGATRYADFLLLGGGIAGASAAATLRAEGATGSVIMLSAENVPPYHHTALSKGLLLGDDPEGRIYIHPDSFYAENDIALLLSTKVQRIDSAKQEVVTTTGERIGYGQLLVATGSKPRPLDVAGANLSGVFTLRQKTDADAIRAAMVGASRAVVLGGSYLGMEIAMSLLERGLKVTIIDQGPRLLPHLEAPRLSQYFEQYAEARGATLLLGDSIAAVRGRGKVEGVETAGGRLVPCDLVVVSIGVTPATSFLAGSGIPLDDEGYVLVDEQLRTGVANVYAAGDITNFPDPVFARRRHLQHWDNAVKQGRVVARNMLGRRLRYDEVSYFYCEVGDIGFNVLGATEEADSWIARGSLEKGSFALFYMKGDVPRALFSVGRPPDEIRVSEGLIRYRVALGDVKHRLREPGFVLDHIPTQTALILQGGGALGAFECGVVKALEEEGIFPDIVAGVSIGALNGAVIAGNPRHATQALESFWNDLSVTTPQLPFVEMRRAAAASKILTMGVPNFFTPRWVIPPKGPEDWPANWTSYYDTSPMKALLSKYVDFSTLKDSPVRLLMSAVNVTTAALEVFDSYVDDLTADHVLASGSLPPGFPWTIVDGKAYWDGGIISNSPLDLLLERCGPDGKRVFIVDLFSGRRALPANMMEVFARRDEIVYSERVQSDLHYREQIEYYRKLVDHLLSRLDEAEAAKVKRLPAFIQLMGDGAASTITRIVRQGQTGEHASRDYDFSDLAIQTNTAEGYAEAKRTLERA</sequence>
<dbReference type="InterPro" id="IPR021095">
    <property type="entry name" value="DUF3734"/>
</dbReference>
<dbReference type="SUPFAM" id="SSF51905">
    <property type="entry name" value="FAD/NAD(P)-binding domain"/>
    <property type="match status" value="1"/>
</dbReference>
<evidence type="ECO:0000256" key="5">
    <source>
        <dbReference type="ARBA" id="ARBA00023098"/>
    </source>
</evidence>
<dbReference type="PANTHER" id="PTHR43557">
    <property type="entry name" value="APOPTOSIS-INDUCING FACTOR 1"/>
    <property type="match status" value="1"/>
</dbReference>
<dbReference type="PANTHER" id="PTHR43557:SF2">
    <property type="entry name" value="RIESKE DOMAIN-CONTAINING PROTEIN-RELATED"/>
    <property type="match status" value="1"/>
</dbReference>
<name>A0ABU0LD18_XANAG</name>
<keyword evidence="9" id="KW-1185">Reference proteome</keyword>
<accession>A0ABU0LD18</accession>
<proteinExistence type="predicted"/>
<dbReference type="PRINTS" id="PR00368">
    <property type="entry name" value="FADPNR"/>
</dbReference>
<dbReference type="Gene3D" id="3.50.50.60">
    <property type="entry name" value="FAD/NAD(P)-binding domain"/>
    <property type="match status" value="2"/>
</dbReference>
<evidence type="ECO:0000256" key="4">
    <source>
        <dbReference type="ARBA" id="ARBA00023002"/>
    </source>
</evidence>
<dbReference type="CDD" id="cd07209">
    <property type="entry name" value="Pat_hypo_Ecoli_Z1214_like"/>
    <property type="match status" value="1"/>
</dbReference>
<dbReference type="PRINTS" id="PR00411">
    <property type="entry name" value="PNDRDTASEI"/>
</dbReference>
<keyword evidence="5 6" id="KW-0443">Lipid metabolism</keyword>
<dbReference type="InterPro" id="IPR050446">
    <property type="entry name" value="FAD-oxidoreductase/Apoptosis"/>
</dbReference>
<keyword evidence="6" id="KW-0378">Hydrolase</keyword>
<dbReference type="PROSITE" id="PS51635">
    <property type="entry name" value="PNPLA"/>
    <property type="match status" value="1"/>
</dbReference>
<evidence type="ECO:0000259" key="7">
    <source>
        <dbReference type="PROSITE" id="PS51635"/>
    </source>
</evidence>
<evidence type="ECO:0000256" key="3">
    <source>
        <dbReference type="ARBA" id="ARBA00022827"/>
    </source>
</evidence>
<keyword evidence="6" id="KW-0442">Lipid degradation</keyword>
<keyword evidence="3" id="KW-0274">FAD</keyword>
<protein>
    <submittedName>
        <fullName evidence="8">NTE family protein</fullName>
    </submittedName>
</protein>
<dbReference type="Proteomes" id="UP001241747">
    <property type="component" value="Unassembled WGS sequence"/>
</dbReference>
<dbReference type="InterPro" id="IPR036188">
    <property type="entry name" value="FAD/NAD-bd_sf"/>
</dbReference>
<feature type="short sequence motif" description="DGA/G" evidence="6">
    <location>
        <begin position="616"/>
        <end position="618"/>
    </location>
</feature>
<evidence type="ECO:0000313" key="9">
    <source>
        <dbReference type="Proteomes" id="UP001241747"/>
    </source>
</evidence>
<feature type="short sequence motif" description="GXSXG" evidence="6">
    <location>
        <begin position="461"/>
        <end position="465"/>
    </location>
</feature>
<evidence type="ECO:0000313" key="8">
    <source>
        <dbReference type="EMBL" id="MDQ0505021.1"/>
    </source>
</evidence>
<comment type="cofactor">
    <cofactor evidence="1">
        <name>FAD</name>
        <dbReference type="ChEBI" id="CHEBI:57692"/>
    </cofactor>
</comment>
<feature type="domain" description="PNPLA" evidence="7">
    <location>
        <begin position="430"/>
        <end position="629"/>
    </location>
</feature>